<gene>
    <name evidence="2" type="ORF">TM35_000062160</name>
</gene>
<organism evidence="2 3">
    <name type="scientific">Trypanosoma theileri</name>
    <dbReference type="NCBI Taxonomy" id="67003"/>
    <lineage>
        <taxon>Eukaryota</taxon>
        <taxon>Discoba</taxon>
        <taxon>Euglenozoa</taxon>
        <taxon>Kinetoplastea</taxon>
        <taxon>Metakinetoplastina</taxon>
        <taxon>Trypanosomatida</taxon>
        <taxon>Trypanosomatidae</taxon>
        <taxon>Trypanosoma</taxon>
    </lineage>
</organism>
<name>A0A1X0P2X9_9TRYP</name>
<feature type="compositionally biased region" description="Low complexity" evidence="1">
    <location>
        <begin position="205"/>
        <end position="235"/>
    </location>
</feature>
<feature type="compositionally biased region" description="Polar residues" evidence="1">
    <location>
        <begin position="187"/>
        <end position="204"/>
    </location>
</feature>
<dbReference type="AlphaFoldDB" id="A0A1X0P2X9"/>
<keyword evidence="3" id="KW-1185">Reference proteome</keyword>
<evidence type="ECO:0000313" key="3">
    <source>
        <dbReference type="Proteomes" id="UP000192257"/>
    </source>
</evidence>
<sequence length="731" mass="84463">MKKRQTPHPTGISSYFFQQLVQPTDTHTDTSTTTEDNNKKKNKIDKEIENVLSQDELNRRTAVILKDAFTSVEAKKLLHRSAEEEHHRSDTLEEFLKVSWERVEEIIERNKARRQIFENELPHALTPMNTYIYWTPDTVATRYKFPGPNEFGFRSRVPANITYTDTNDMEKKETTPTPPLGDEDSHTNPAQMDSTQTFPSIPIQNNITTTNNNASSNNSNNTNTNTIADTTSVTSGAATAPGKHRAKAWTMTNRDLLDPSKSPHCLRRLFAPILRQREQLPKSLTLLLNAVQRLQTERFPEIEAIIEKGFFDMPVHRSFRSISSFVSRYLTEAAKGETEEREFSKEYKAEAKKLTDAYEKLRQLEAKKTTSSSRDSAAEVVYSTLLTELRERKELHERCNEEMKSITEAASAELKELDRVLQECDNDSRKTLSDLEENAKKYMSGLNEACEHIKASKEEIHHIYQREHKLLQDSIDSKLYRAKKSEEQQEKIARRIRELAKEWYSEQVKYENLVQEIIEERVSLRQLDLSHNQLVTELEARVSSAGFEMLDWVSDALRQSEECRARLITECRQHIGRLKTEDHYRRCRVAGYMSENALYWSRCLQDLAVLCESHYDLLSEKCNASLQMRYLLAYEKDQVVKDLQYIQQEIRNLDTKWAALVPLLEELEMPVPPLAQYEQDPNCLELRRLLCELDSHRLIRGVNVRIAPVSEEAPASTPADTIQPAASDSNE</sequence>
<dbReference type="GeneID" id="39983033"/>
<evidence type="ECO:0000313" key="2">
    <source>
        <dbReference type="EMBL" id="ORC91211.1"/>
    </source>
</evidence>
<dbReference type="OrthoDB" id="272960at2759"/>
<dbReference type="VEuPathDB" id="TriTrypDB:TM35_000062160"/>
<protein>
    <submittedName>
        <fullName evidence="2">Uncharacterized protein</fullName>
    </submittedName>
</protein>
<accession>A0A1X0P2X9</accession>
<reference evidence="2 3" key="1">
    <citation type="submission" date="2017-03" db="EMBL/GenBank/DDBJ databases">
        <title>An alternative strategy for trypanosome survival in the mammalian bloodstream revealed through genome and transcriptome analysis of the ubiquitous bovine parasite Trypanosoma (Megatrypanum) theileri.</title>
        <authorList>
            <person name="Kelly S."/>
            <person name="Ivens A."/>
            <person name="Mott A."/>
            <person name="O'Neill E."/>
            <person name="Emms D."/>
            <person name="Macleod O."/>
            <person name="Voorheis P."/>
            <person name="Matthews J."/>
            <person name="Matthews K."/>
            <person name="Carrington M."/>
        </authorList>
    </citation>
    <scope>NUCLEOTIDE SEQUENCE [LARGE SCALE GENOMIC DNA]</scope>
    <source>
        <strain evidence="2">Edinburgh</strain>
    </source>
</reference>
<comment type="caution">
    <text evidence="2">The sequence shown here is derived from an EMBL/GenBank/DDBJ whole genome shotgun (WGS) entry which is preliminary data.</text>
</comment>
<evidence type="ECO:0000256" key="1">
    <source>
        <dbReference type="SAM" id="MobiDB-lite"/>
    </source>
</evidence>
<feature type="region of interest" description="Disordered" evidence="1">
    <location>
        <begin position="162"/>
        <end position="245"/>
    </location>
</feature>
<dbReference type="EMBL" id="NBCO01000006">
    <property type="protein sequence ID" value="ORC91211.1"/>
    <property type="molecule type" value="Genomic_DNA"/>
</dbReference>
<dbReference type="Proteomes" id="UP000192257">
    <property type="component" value="Unassembled WGS sequence"/>
</dbReference>
<dbReference type="RefSeq" id="XP_028885277.1">
    <property type="nucleotide sequence ID" value="XM_029023253.1"/>
</dbReference>
<proteinExistence type="predicted"/>